<reference evidence="1" key="1">
    <citation type="submission" date="2015-11" db="EMBL/GenBank/DDBJ databases">
        <title>De novo transcriptome assembly of four potential Pierce s Disease insect vectors from Arizona vineyards.</title>
        <authorList>
            <person name="Tassone E.E."/>
        </authorList>
    </citation>
    <scope>NUCLEOTIDE SEQUENCE</scope>
</reference>
<organism evidence="1">
    <name type="scientific">Graphocephala atropunctata</name>
    <dbReference type="NCBI Taxonomy" id="36148"/>
    <lineage>
        <taxon>Eukaryota</taxon>
        <taxon>Metazoa</taxon>
        <taxon>Ecdysozoa</taxon>
        <taxon>Arthropoda</taxon>
        <taxon>Hexapoda</taxon>
        <taxon>Insecta</taxon>
        <taxon>Pterygota</taxon>
        <taxon>Neoptera</taxon>
        <taxon>Paraneoptera</taxon>
        <taxon>Hemiptera</taxon>
        <taxon>Auchenorrhyncha</taxon>
        <taxon>Membracoidea</taxon>
        <taxon>Cicadellidae</taxon>
        <taxon>Cicadellinae</taxon>
        <taxon>Cicadellini</taxon>
        <taxon>Graphocephala</taxon>
    </lineage>
</organism>
<name>A0A1B6L128_9HEMI</name>
<gene>
    <name evidence="1" type="ORF">g.10565</name>
</gene>
<proteinExistence type="predicted"/>
<protein>
    <submittedName>
        <fullName evidence="1">Uncharacterized protein</fullName>
    </submittedName>
</protein>
<dbReference type="AlphaFoldDB" id="A0A1B6L128"/>
<evidence type="ECO:0000313" key="1">
    <source>
        <dbReference type="EMBL" id="JAT17398.1"/>
    </source>
</evidence>
<feature type="non-terminal residue" evidence="1">
    <location>
        <position position="209"/>
    </location>
</feature>
<sequence>MVDEIRLLSDEMLDLCSSFDSSAEFEVSFAKTSHLSEDILRNATDTKLNSLGDSVSLQKNGISNISSLHEWENVSNNSVGTFERLSLDCGRAPSIAKVKEWKQVVQEVNEAHSMWMTSQLMLDCCKSSELQVSPELATRVKEVIANHKLKQLTQVKSRSGRVFNILGLKDGDIEAEANKSLSSAERTKLRDCAVNLLRAKVELLGTQRR</sequence>
<accession>A0A1B6L128</accession>
<dbReference type="EMBL" id="GEBQ01022579">
    <property type="protein sequence ID" value="JAT17398.1"/>
    <property type="molecule type" value="Transcribed_RNA"/>
</dbReference>